<reference evidence="1" key="1">
    <citation type="submission" date="2020-08" db="EMBL/GenBank/DDBJ databases">
        <title>Genome sequencing and assembly of the red palm weevil Rhynchophorus ferrugineus.</title>
        <authorList>
            <person name="Dias G.B."/>
            <person name="Bergman C.M."/>
            <person name="Manee M."/>
        </authorList>
    </citation>
    <scope>NUCLEOTIDE SEQUENCE</scope>
    <source>
        <strain evidence="1">AA-2017</strain>
        <tissue evidence="1">Whole larva</tissue>
    </source>
</reference>
<gene>
    <name evidence="1" type="ORF">GWI33_008367</name>
</gene>
<sequence length="97" mass="10872">MGIPTGARRFKGSVSIEVVSGRHLSWGVSICLRVPISVVPYVSCFVMQRYSCLDVMHDGFLWLSSIRLISWDNFDHVMLMGSILRDIPPCTCQAPVE</sequence>
<proteinExistence type="predicted"/>
<dbReference type="AlphaFoldDB" id="A0A834MKR9"/>
<name>A0A834MKR9_RHYFE</name>
<dbReference type="EMBL" id="JAACXV010000039">
    <property type="protein sequence ID" value="KAF7286066.1"/>
    <property type="molecule type" value="Genomic_DNA"/>
</dbReference>
<keyword evidence="2" id="KW-1185">Reference proteome</keyword>
<accession>A0A834MKR9</accession>
<protein>
    <submittedName>
        <fullName evidence="1">Uncharacterized protein</fullName>
    </submittedName>
</protein>
<dbReference type="Proteomes" id="UP000625711">
    <property type="component" value="Unassembled WGS sequence"/>
</dbReference>
<organism evidence="1 2">
    <name type="scientific">Rhynchophorus ferrugineus</name>
    <name type="common">Red palm weevil</name>
    <name type="synonym">Curculio ferrugineus</name>
    <dbReference type="NCBI Taxonomy" id="354439"/>
    <lineage>
        <taxon>Eukaryota</taxon>
        <taxon>Metazoa</taxon>
        <taxon>Ecdysozoa</taxon>
        <taxon>Arthropoda</taxon>
        <taxon>Hexapoda</taxon>
        <taxon>Insecta</taxon>
        <taxon>Pterygota</taxon>
        <taxon>Neoptera</taxon>
        <taxon>Endopterygota</taxon>
        <taxon>Coleoptera</taxon>
        <taxon>Polyphaga</taxon>
        <taxon>Cucujiformia</taxon>
        <taxon>Curculionidae</taxon>
        <taxon>Dryophthorinae</taxon>
        <taxon>Rhynchophorus</taxon>
    </lineage>
</organism>
<comment type="caution">
    <text evidence="1">The sequence shown here is derived from an EMBL/GenBank/DDBJ whole genome shotgun (WGS) entry which is preliminary data.</text>
</comment>
<evidence type="ECO:0000313" key="1">
    <source>
        <dbReference type="EMBL" id="KAF7286066.1"/>
    </source>
</evidence>
<evidence type="ECO:0000313" key="2">
    <source>
        <dbReference type="Proteomes" id="UP000625711"/>
    </source>
</evidence>